<name>A0A6M0JUL7_9GAMM</name>
<dbReference type="Proteomes" id="UP000483379">
    <property type="component" value="Unassembled WGS sequence"/>
</dbReference>
<dbReference type="AlphaFoldDB" id="A0A6M0JUL7"/>
<protein>
    <submittedName>
        <fullName evidence="1">Uncharacterized protein</fullName>
    </submittedName>
</protein>
<gene>
    <name evidence="1" type="ORF">G3446_02880</name>
</gene>
<sequence>MAWILAGCSGTAEDVRIRLCKDLVIAQLPGAARPAWAEADVEMRRSEELVVLLSFDARGAGGKAEPMRATCHYRHDAVDDTALTLANPAAAYSTSPYRMTLNGESIGNPRLARAIKQAMTKQGRELLEKAQKGIDDAARAIEGSFGGGEGR</sequence>
<evidence type="ECO:0000313" key="1">
    <source>
        <dbReference type="EMBL" id="NEV60849.1"/>
    </source>
</evidence>
<evidence type="ECO:0000313" key="2">
    <source>
        <dbReference type="Proteomes" id="UP000483379"/>
    </source>
</evidence>
<comment type="caution">
    <text evidence="1">The sequence shown here is derived from an EMBL/GenBank/DDBJ whole genome shotgun (WGS) entry which is preliminary data.</text>
</comment>
<keyword evidence="2" id="KW-1185">Reference proteome</keyword>
<reference evidence="1 2" key="1">
    <citation type="submission" date="2020-02" db="EMBL/GenBank/DDBJ databases">
        <title>Genome sequences of Thiorhodococcus mannitoliphagus and Thiorhodococcus minor, purple sulfur photosynthetic bacteria in the gammaproteobacterial family, Chromatiaceae.</title>
        <authorList>
            <person name="Aviles F.A."/>
            <person name="Meyer T.E."/>
            <person name="Kyndt J.A."/>
        </authorList>
    </citation>
    <scope>NUCLEOTIDE SEQUENCE [LARGE SCALE GENOMIC DNA]</scope>
    <source>
        <strain evidence="1 2">DSM 11518</strain>
    </source>
</reference>
<proteinExistence type="predicted"/>
<dbReference type="EMBL" id="JAAIJQ010000005">
    <property type="protein sequence ID" value="NEV60849.1"/>
    <property type="molecule type" value="Genomic_DNA"/>
</dbReference>
<organism evidence="1 2">
    <name type="scientific">Thiorhodococcus minor</name>
    <dbReference type="NCBI Taxonomy" id="57489"/>
    <lineage>
        <taxon>Bacteria</taxon>
        <taxon>Pseudomonadati</taxon>
        <taxon>Pseudomonadota</taxon>
        <taxon>Gammaproteobacteria</taxon>
        <taxon>Chromatiales</taxon>
        <taxon>Chromatiaceae</taxon>
        <taxon>Thiorhodococcus</taxon>
    </lineage>
</organism>
<accession>A0A6M0JUL7</accession>